<keyword evidence="9" id="KW-1185">Reference proteome</keyword>
<keyword evidence="4 7" id="KW-1133">Transmembrane helix</keyword>
<dbReference type="GO" id="GO:0015205">
    <property type="term" value="F:nucleobase transmembrane transporter activity"/>
    <property type="evidence" value="ECO:0007669"/>
    <property type="project" value="TreeGrafter"/>
</dbReference>
<feature type="transmembrane region" description="Helical" evidence="7">
    <location>
        <begin position="276"/>
        <end position="296"/>
    </location>
</feature>
<gene>
    <name evidence="8" type="ORF">NKR23_g1194</name>
</gene>
<comment type="subcellular location">
    <subcellularLocation>
        <location evidence="1">Membrane</location>
        <topology evidence="1">Multi-pass membrane protein</topology>
    </subcellularLocation>
</comment>
<dbReference type="EMBL" id="JANBVO010000002">
    <property type="protein sequence ID" value="KAJ9156576.1"/>
    <property type="molecule type" value="Genomic_DNA"/>
</dbReference>
<feature type="transmembrane region" description="Helical" evidence="7">
    <location>
        <begin position="477"/>
        <end position="496"/>
    </location>
</feature>
<evidence type="ECO:0000256" key="5">
    <source>
        <dbReference type="ARBA" id="ARBA00023136"/>
    </source>
</evidence>
<feature type="transmembrane region" description="Helical" evidence="7">
    <location>
        <begin position="391"/>
        <end position="415"/>
    </location>
</feature>
<comment type="similarity">
    <text evidence="2">Belongs to the purine-cytosine permease (2.A.39) family.</text>
</comment>
<organism evidence="8 9">
    <name type="scientific">Pleurostoma richardsiae</name>
    <dbReference type="NCBI Taxonomy" id="41990"/>
    <lineage>
        <taxon>Eukaryota</taxon>
        <taxon>Fungi</taxon>
        <taxon>Dikarya</taxon>
        <taxon>Ascomycota</taxon>
        <taxon>Pezizomycotina</taxon>
        <taxon>Sordariomycetes</taxon>
        <taxon>Sordariomycetidae</taxon>
        <taxon>Calosphaeriales</taxon>
        <taxon>Pleurostomataceae</taxon>
        <taxon>Pleurostoma</taxon>
    </lineage>
</organism>
<keyword evidence="3 7" id="KW-0812">Transmembrane</keyword>
<protein>
    <submittedName>
        <fullName evidence="8">Uridine permease</fullName>
    </submittedName>
</protein>
<reference evidence="8" key="1">
    <citation type="submission" date="2022-07" db="EMBL/GenBank/DDBJ databases">
        <title>Fungi with potential for degradation of polypropylene.</title>
        <authorList>
            <person name="Gostincar C."/>
        </authorList>
    </citation>
    <scope>NUCLEOTIDE SEQUENCE</scope>
    <source>
        <strain evidence="8">EXF-13308</strain>
    </source>
</reference>
<evidence type="ECO:0000256" key="7">
    <source>
        <dbReference type="SAM" id="Phobius"/>
    </source>
</evidence>
<feature type="transmembrane region" description="Helical" evidence="7">
    <location>
        <begin position="436"/>
        <end position="457"/>
    </location>
</feature>
<dbReference type="InterPro" id="IPR045225">
    <property type="entry name" value="Uracil/uridine/allantoin_perm"/>
</dbReference>
<dbReference type="PANTHER" id="PTHR30618:SF4">
    <property type="entry name" value="ALLANTOIN PERMEASE"/>
    <property type="match status" value="1"/>
</dbReference>
<feature type="compositionally biased region" description="Basic and acidic residues" evidence="6">
    <location>
        <begin position="528"/>
        <end position="546"/>
    </location>
</feature>
<proteinExistence type="inferred from homology"/>
<dbReference type="InterPro" id="IPR012681">
    <property type="entry name" value="NCS1"/>
</dbReference>
<dbReference type="NCBIfam" id="TIGR00800">
    <property type="entry name" value="ncs1"/>
    <property type="match status" value="1"/>
</dbReference>
<feature type="transmembrane region" description="Helical" evidence="7">
    <location>
        <begin position="193"/>
        <end position="215"/>
    </location>
</feature>
<dbReference type="Pfam" id="PF02133">
    <property type="entry name" value="Transp_cyt_pur"/>
    <property type="match status" value="1"/>
</dbReference>
<feature type="transmembrane region" description="Helical" evidence="7">
    <location>
        <begin position="126"/>
        <end position="149"/>
    </location>
</feature>
<dbReference type="CDD" id="cd11482">
    <property type="entry name" value="SLC-NCS1sbd_NRT1-like"/>
    <property type="match status" value="1"/>
</dbReference>
<feature type="transmembrane region" description="Helical" evidence="7">
    <location>
        <begin position="67"/>
        <end position="89"/>
    </location>
</feature>
<evidence type="ECO:0000313" key="9">
    <source>
        <dbReference type="Proteomes" id="UP001174694"/>
    </source>
</evidence>
<feature type="transmembrane region" description="Helical" evidence="7">
    <location>
        <begin position="101"/>
        <end position="119"/>
    </location>
</feature>
<evidence type="ECO:0000256" key="4">
    <source>
        <dbReference type="ARBA" id="ARBA00022989"/>
    </source>
</evidence>
<feature type="transmembrane region" description="Helical" evidence="7">
    <location>
        <begin position="235"/>
        <end position="255"/>
    </location>
</feature>
<accession>A0AA38VPV4</accession>
<dbReference type="Gene3D" id="1.10.4160.10">
    <property type="entry name" value="Hydantoin permease"/>
    <property type="match status" value="1"/>
</dbReference>
<dbReference type="PANTHER" id="PTHR30618">
    <property type="entry name" value="NCS1 FAMILY PURINE/PYRIMIDINE TRANSPORTER"/>
    <property type="match status" value="1"/>
</dbReference>
<name>A0AA38VPV4_9PEZI</name>
<keyword evidence="5 7" id="KW-0472">Membrane</keyword>
<evidence type="ECO:0000256" key="1">
    <source>
        <dbReference type="ARBA" id="ARBA00004141"/>
    </source>
</evidence>
<evidence type="ECO:0000256" key="3">
    <source>
        <dbReference type="ARBA" id="ARBA00022692"/>
    </source>
</evidence>
<dbReference type="InterPro" id="IPR001248">
    <property type="entry name" value="Pur-cyt_permease"/>
</dbReference>
<dbReference type="GO" id="GO:0005886">
    <property type="term" value="C:plasma membrane"/>
    <property type="evidence" value="ECO:0007669"/>
    <property type="project" value="TreeGrafter"/>
</dbReference>
<feature type="region of interest" description="Disordered" evidence="6">
    <location>
        <begin position="515"/>
        <end position="546"/>
    </location>
</feature>
<evidence type="ECO:0000256" key="6">
    <source>
        <dbReference type="SAM" id="MobiDB-lite"/>
    </source>
</evidence>
<evidence type="ECO:0000313" key="8">
    <source>
        <dbReference type="EMBL" id="KAJ9156576.1"/>
    </source>
</evidence>
<dbReference type="AlphaFoldDB" id="A0AA38VPV4"/>
<evidence type="ECO:0000256" key="2">
    <source>
        <dbReference type="ARBA" id="ARBA00008974"/>
    </source>
</evidence>
<dbReference type="Proteomes" id="UP001174694">
    <property type="component" value="Unassembled WGS sequence"/>
</dbReference>
<comment type="caution">
    <text evidence="8">The sequence shown here is derived from an EMBL/GenBank/DDBJ whole genome shotgun (WGS) entry which is preliminary data.</text>
</comment>
<feature type="transmembrane region" description="Helical" evidence="7">
    <location>
        <begin position="161"/>
        <end position="186"/>
    </location>
</feature>
<sequence>MSLVRRALRKIALPEEEKTDRWSNEDIRPVPPERQLWGPIQYVELWFCINLNMSSYQTGSSLLSSGLTYWQAIIVIVLGNAMATGFAVLNSVSGAQSHLGFPIVSRSVWGMYGAYFPILNRILTSVVWYGVQAVIGGRMIYICLRSIWIDLDDRIPNTLPAGIGITTAQFMGYVLFNFLCCIFIWFRPQQLRPYFHFASVMVFITLFVLLGWAVGTSGGYGDVWAAKTTISSTELGWQMVSGMMSVIGSIASGILNQNDFTRFAKKPSHVTWSQAGSFMISSCTVAIIGVVVTAATQNQYGNGTALWNPSDLFVAIQDKHGSRGRAAAFFLGIVFIFSQLSINVVGNVLAGGLDVASVFPKYINLRRGAYVLAALSVLPNPWQQLSSDTTFLAVLSAYAVFLGPMIGLLCVHYYIIQRRVFVVPDLYEGSSKSLYWYRWGTNWRTAAAWVLAVVPSMPGFVASVNSSVTIGVAASRIFSLSFLLGFTLSCIFAYAFHRLFPYSYPSPQAMLDGEPAMAASSSTSETETGNHEKGRNVESTEKNIMV</sequence>
<feature type="transmembrane region" description="Helical" evidence="7">
    <location>
        <begin position="328"/>
        <end position="356"/>
    </location>
</feature>